<evidence type="ECO:0000256" key="5">
    <source>
        <dbReference type="PROSITE-ProRule" id="PRU00557"/>
    </source>
</evidence>
<feature type="domain" description="Vitellogenin" evidence="7">
    <location>
        <begin position="54"/>
        <end position="667"/>
    </location>
</feature>
<dbReference type="GO" id="GO:0005319">
    <property type="term" value="F:lipid transporter activity"/>
    <property type="evidence" value="ECO:0007669"/>
    <property type="project" value="InterPro"/>
</dbReference>
<evidence type="ECO:0000256" key="3">
    <source>
        <dbReference type="ARBA" id="ARBA00023157"/>
    </source>
</evidence>
<dbReference type="InterPro" id="IPR015819">
    <property type="entry name" value="Lipid_transp_b-sht_shell"/>
</dbReference>
<reference evidence="10 11" key="1">
    <citation type="submission" date="2025-04" db="UniProtKB">
        <authorList>
            <consortium name="RefSeq"/>
        </authorList>
    </citation>
    <scope>IDENTIFICATION</scope>
    <source>
        <tissue evidence="10 11">Whole body</tissue>
    </source>
</reference>
<dbReference type="InterPro" id="IPR001747">
    <property type="entry name" value="Vitellogenin_N"/>
</dbReference>
<evidence type="ECO:0000256" key="2">
    <source>
        <dbReference type="ARBA" id="ARBA00022761"/>
    </source>
</evidence>
<dbReference type="InterPro" id="IPR015255">
    <property type="entry name" value="Vitellinogen_open_b-sht"/>
</dbReference>
<dbReference type="RefSeq" id="XP_025413514.1">
    <property type="nucleotide sequence ID" value="XM_025557729.1"/>
</dbReference>
<evidence type="ECO:0000259" key="8">
    <source>
        <dbReference type="PROSITE" id="PS51233"/>
    </source>
</evidence>
<dbReference type="InterPro" id="IPR015816">
    <property type="entry name" value="Vitellinogen_b-sht_N"/>
</dbReference>
<evidence type="ECO:0000313" key="10">
    <source>
        <dbReference type="RefSeq" id="XP_025413514.1"/>
    </source>
</evidence>
<evidence type="ECO:0000256" key="1">
    <source>
        <dbReference type="ARBA" id="ARBA00022729"/>
    </source>
</evidence>
<feature type="signal peptide" evidence="6">
    <location>
        <begin position="1"/>
        <end position="19"/>
    </location>
</feature>
<dbReference type="PANTHER" id="PTHR23345">
    <property type="entry name" value="VITELLOGENIN-RELATED"/>
    <property type="match status" value="1"/>
</dbReference>
<dbReference type="Gene3D" id="2.20.50.20">
    <property type="entry name" value="Lipovitellin. Chain A, domain 3"/>
    <property type="match status" value="1"/>
</dbReference>
<protein>
    <submittedName>
        <fullName evidence="10 11">Apolipophorins</fullName>
    </submittedName>
</protein>
<dbReference type="Gene3D" id="2.30.230.10">
    <property type="entry name" value="Lipovitellin, beta-sheet shell regions, chain A"/>
    <property type="match status" value="1"/>
</dbReference>
<dbReference type="OrthoDB" id="6484170at2759"/>
<feature type="domain" description="VWFD" evidence="8">
    <location>
        <begin position="2356"/>
        <end position="2523"/>
    </location>
</feature>
<keyword evidence="9" id="KW-1185">Reference proteome</keyword>
<comment type="caution">
    <text evidence="5">Lacks conserved residue(s) required for the propagation of feature annotation.</text>
</comment>
<keyword evidence="3" id="KW-1015">Disulfide bond</keyword>
<dbReference type="PROSITE" id="PS51211">
    <property type="entry name" value="VITELLOGENIN"/>
    <property type="match status" value="1"/>
</dbReference>
<proteinExistence type="predicted"/>
<keyword evidence="4" id="KW-0325">Glycoprotein</keyword>
<evidence type="ECO:0000256" key="6">
    <source>
        <dbReference type="SAM" id="SignalP"/>
    </source>
</evidence>
<gene>
    <name evidence="10 11" type="primary">LOC112685757</name>
</gene>
<name>A0A8B8FRD1_9HEMI</name>
<keyword evidence="1 6" id="KW-0732">Signal</keyword>
<evidence type="ECO:0000313" key="11">
    <source>
        <dbReference type="RefSeq" id="XP_025413515.1"/>
    </source>
</evidence>
<accession>A0A8B8FRD1</accession>
<dbReference type="SMART" id="SM00638">
    <property type="entry name" value="LPD_N"/>
    <property type="match status" value="1"/>
</dbReference>
<dbReference type="Pfam" id="PF09172">
    <property type="entry name" value="Vit_open_b-sht"/>
    <property type="match status" value="1"/>
</dbReference>
<dbReference type="GO" id="GO:0045735">
    <property type="term" value="F:nutrient reservoir activity"/>
    <property type="evidence" value="ECO:0007669"/>
    <property type="project" value="UniProtKB-KW"/>
</dbReference>
<dbReference type="Gene3D" id="2.20.80.10">
    <property type="entry name" value="Lipovitellin-phosvitin complex, chain A, domain 4"/>
    <property type="match status" value="1"/>
</dbReference>
<dbReference type="Proteomes" id="UP000694846">
    <property type="component" value="Unplaced"/>
</dbReference>
<dbReference type="PANTHER" id="PTHR23345:SF15">
    <property type="entry name" value="VITELLOGENIN 1-RELATED"/>
    <property type="match status" value="1"/>
</dbReference>
<evidence type="ECO:0000259" key="7">
    <source>
        <dbReference type="PROSITE" id="PS51211"/>
    </source>
</evidence>
<dbReference type="InterPro" id="IPR050733">
    <property type="entry name" value="Vitellogenin/Apolipophorin"/>
</dbReference>
<dbReference type="SUPFAM" id="SSF56968">
    <property type="entry name" value="Lipovitellin-phosvitin complex, beta-sheet shell regions"/>
    <property type="match status" value="2"/>
</dbReference>
<feature type="chain" id="PRO_5044666568" evidence="6">
    <location>
        <begin position="20"/>
        <end position="2901"/>
    </location>
</feature>
<dbReference type="InterPro" id="IPR001846">
    <property type="entry name" value="VWF_type-D"/>
</dbReference>
<dbReference type="CTD" id="43827"/>
<dbReference type="SMART" id="SM00216">
    <property type="entry name" value="VWD"/>
    <property type="match status" value="1"/>
</dbReference>
<dbReference type="GeneID" id="112685757"/>
<evidence type="ECO:0000256" key="4">
    <source>
        <dbReference type="ARBA" id="ARBA00023180"/>
    </source>
</evidence>
<dbReference type="Pfam" id="PF00094">
    <property type="entry name" value="VWD"/>
    <property type="match status" value="1"/>
</dbReference>
<dbReference type="RefSeq" id="XP_025413515.1">
    <property type="nucleotide sequence ID" value="XM_025557730.1"/>
</dbReference>
<dbReference type="Pfam" id="PF01347">
    <property type="entry name" value="Vitellogenin_N"/>
    <property type="match status" value="1"/>
</dbReference>
<dbReference type="SUPFAM" id="SSF48431">
    <property type="entry name" value="Lipovitellin-phosvitin complex, superhelical domain"/>
    <property type="match status" value="1"/>
</dbReference>
<evidence type="ECO:0000313" key="9">
    <source>
        <dbReference type="Proteomes" id="UP000694846"/>
    </source>
</evidence>
<keyword evidence="2" id="KW-0758">Storage protein</keyword>
<dbReference type="SMART" id="SM01169">
    <property type="entry name" value="DUF1943"/>
    <property type="match status" value="1"/>
</dbReference>
<dbReference type="InterPro" id="IPR015817">
    <property type="entry name" value="Vitellinogen_open_b-sht_sub1"/>
</dbReference>
<sequence>MGTLIQLFFIALAVGLASSKFSPPFPPVITLSSNEENKCSLECINGIANNGVDFADSMKYGYEFNAKTTIIPPTGSEKSISEISIKGKANVIGTKTCGAVFYLKRIEITQGSKVYNNTELEGKPILFSYNNGKVGENICSSADDSDSSLNLKRAIVSSFQVSLAQNSQKEFVETDNQGACSTMYSSSSSNSLLTIVKDKDLTKCVGYDNSNVFGLSSPESNMVHQDSPFSSAIQHTEIKIIDSTIKSVTNLETFLYRPFGPIDSVTEIIVTTSLNLKKKSTVQIPDTSFLSKKRSIVSETSIPTIRSVDVNALVAAINLATTNLEPVVGINGADSFANLVASFKLATKDDIFSAFQQINHDNKFDDPKIVETIFIDALIAANSGGSIEAVAELIHHNKLSDSLTISWFKNLAKSKNPTKEAVFMTSSLLNDRAFKEGYIGVGSLLQTYLKDTQDYDSVEVRSILNNLGAPLQKAYSDNLSSNDENLVIASLIGLRNAQYINNELEDMIIKLIMDKNIKQRIRVAALVMIKIYAKNPKMEKACEIIFTDILEDSEVRILAFKVFAINPSKYKASVIKNVLDDKKCQLQIRTFLLSYLNNLLTTNDEGKLDLKSFYEGIKTASSKKMYSDILRYSQSSEYSQNLPFIHSRVLLDTEVIYSQKSYLPRFISASLKALLFGRNFNIFDFQMRVENIEYILEKLFGPNGNFAKSNNTAFDDVKNYITQAVIYAKERGLNNVDSDLPSKQGYEDISEEDLNKTYIDIVLNIFENDIGWFSFEGLDTHITYQNTIDSIINNLQSSLPNENNIELNVSKRIPIIDYENKYATCSGLPVSLKFQATTALKVNIATKLDLENYLAHPENSDFSLKLIPSGSLTLNTQLTVDGYVVEVGQKIASSFHTSSGFNFSLNIVEGRSFEMVYGLPLNEMDLISIKSGTYSTVQERESSLHEEPLSTPGMKKHTYTKNFDKLSNATGLSFFMHYDFPWNGHVMESLLPFAGTSAVSFKVLKTDTKLTKYVMRGTYDFKSPLLKYIKFKFFTPKSNIKRGIEFLIGYNSSVNNTFVAEYRTPTSKVVLQTVLMNSDTQKIIEVQYLNGAKYVFNLGVKCEKVDNEINKYFPLFEIEYSTDISTKPTRYPGLSNFDIEGYVLVKRNVNPNSTLPSKIMLQDMAVITPNNKHSLQGTWTFDDNKATGMANLTTYGVKFNMYGLISGEHSVYKMIGIIDVIKNKQSQERSLSNHDNEPDSKFVYLLNKIKPVNIHTSHEIHVKEPYIFISNNYVIWKDGHFKLNGDFLIENNDLTMHGNISFTDLFDSVLNANMTILPSTKDSGILINGFSQHSFINDSSYIGYGDFEFIQNKDKRGSLFKLNSEHLKTLGVFHFNTNYQITDESFNYDLHYDFANGTVLYAYVDIMTNDINFEVTFDSPNPGYKSFMIIHGWSEKSNTYKFNTNLLWPGPKNFNYLNADGNLFLNGLDSHISGNVDCPSANLVNVHVSIDSIPNSEIKDSGVATVRCVANEQVLLSEKIKYKLTLNNGEYHISGESVYKDSQNLMPINFVLEYKDYIDQKHNSGKKLTYNIVLEQNNKKLVYQRNVTVTNHELVYRQLHKINDDEQKIEIDLNYNFISVWNWSYGFKSKIISPEVFHLLTYDDQDLLECTSYIKFDNNSLSQKHTLQIFSYGDLNDSYEFKLILSLEKSVLKLLYGQREIRGLWHHSLKPIEGGYILKYKSDVWFDYMIDRTSVSTLSLDANYSLHDGLTTGTDLRIYVPYFDKKNLSVTSDIQVLKSWENPLSVKLDLDIFVKKEQALQLHTNFTRNVENDGVLYSVNLLAKSDGMKLDYLVRDSIFISSNRWGTYLNVYFVDSDYIMRPIQLHFELVPKGLNNKINIFNFTVIDVNLSINIEDGSLNTRTLVNYNDHPYSLKMSLKPNPSFNCIMGWTDKKGIPKELMIEGFMTIDQSAVISVTRTIHDSTEAIHVGSVEKSLGKENWWKTNYQLDSNNCNLIWQELKEEFISRFIEVHRNYVNITSMVTSQRKLRKKEAKNVYAQFPILVEYLFDEGIVIFYEFVENQNLMDLPLIAIKSTEALLVDAIDFLQYIDIVKSIENINKHINIYIKNMYDKYSKQINLIMNKMASDYHKLLYQVRQTLLDLLQLLQFYSNKAVTDISSEPHSFNEYYSGVISSLIDIIKELKVVADKIKKNLEDKIMELPIYDIFYKEIEKLKHYPYKDKLWEIIHDQLKEMEISAPTTDLSDFIKALDKFINNIIYDRQDDDQKDLTNLKIKGLFLAKSIIFNFSDYVSYQKTMAIYNTLRKLTDISKSILYLISPKSVQLSHDSQIMWFGLSGYIQFYQQFINPSYSLPPFKVQGVVIGYTNIITYNDQPYSFKPNTGSYILAKDYINNKFSILANYRDNALISLTVLNDNGETYVLLTGGYITLNDTDIDFPLISNNTKTWKDVYSFGIEIAVGVRIKCTLELEIIELSINGFFFGRVYGLLGSMNQEPTFDFKQPDGKLSNNIASFLLTYRQKGDSTPTVVDLLETDQAPCTSFFSEVSNLRDAFSTVPPTAYKVICNHMVSLAKSQQDVLNKACLVSRAYVSMAQNNLVTSCSIPDACVSTTVGRQIINAKSSVQISDQNNVADIMILFEETAEIKHLMDLLNSLIKNIAKYFNHKQIRDINFIVIGYSGNPSDSEVHIYTANKDNNYSRLLSNIAEFSESQTTVDGISSQLIQSYKKVMGQNSKDKAYKLSAEYPFRPNSVKAVLSIANTLYTQSSLDISLYTLNYVTSCYVDQGIKFYLIAPIHLNDPSTNGAFGASGTNIIYSLSDPKGRYNKDEFIYDQSLETDLVLKTNGAMYDINFFTDATGDDMKIFIRSLIITIVNNAIKDSTVEKTCSSSLYNGVMPYARCTIETN</sequence>
<dbReference type="PROSITE" id="PS51233">
    <property type="entry name" value="VWFD"/>
    <property type="match status" value="1"/>
</dbReference>
<dbReference type="InterPro" id="IPR011030">
    <property type="entry name" value="Lipovitellin_superhlx_dom"/>
</dbReference>
<dbReference type="Gene3D" id="1.25.10.20">
    <property type="entry name" value="Vitellinogen, superhelical"/>
    <property type="match status" value="1"/>
</dbReference>
<organism evidence="9 10">
    <name type="scientific">Sipha flava</name>
    <name type="common">yellow sugarcane aphid</name>
    <dbReference type="NCBI Taxonomy" id="143950"/>
    <lineage>
        <taxon>Eukaryota</taxon>
        <taxon>Metazoa</taxon>
        <taxon>Ecdysozoa</taxon>
        <taxon>Arthropoda</taxon>
        <taxon>Hexapoda</taxon>
        <taxon>Insecta</taxon>
        <taxon>Pterygota</taxon>
        <taxon>Neoptera</taxon>
        <taxon>Paraneoptera</taxon>
        <taxon>Hemiptera</taxon>
        <taxon>Sternorrhyncha</taxon>
        <taxon>Aphidomorpha</taxon>
        <taxon>Aphidoidea</taxon>
        <taxon>Aphididae</taxon>
        <taxon>Sipha</taxon>
    </lineage>
</organism>